<name>E0I816_9BACL</name>
<dbReference type="RefSeq" id="WP_006037778.1">
    <property type="nucleotide sequence ID" value="NZ_AEDD01000004.1"/>
</dbReference>
<dbReference type="STRING" id="717606.PaecuDRAFT_1767"/>
<dbReference type="eggNOG" id="COG3299">
    <property type="taxonomic scope" value="Bacteria"/>
</dbReference>
<accession>E0I816</accession>
<dbReference type="InterPro" id="IPR011749">
    <property type="entry name" value="CHP02243"/>
</dbReference>
<evidence type="ECO:0000313" key="2">
    <source>
        <dbReference type="Proteomes" id="UP000005387"/>
    </source>
</evidence>
<dbReference type="NCBIfam" id="TIGR02243">
    <property type="entry name" value="putative baseplate assembly protein"/>
    <property type="match status" value="1"/>
</dbReference>
<sequence length="1036" mass="112181">MRAPLIDGRDVGQIIEQLLELAPYYVPEWNMRNERDPAAAVLRIFAGQYVDTLERLNRVPDKNFIVFLSKLGISLLPATQARAPVTFRLSAGLKDAVLIPARTQVAASPTDGGKPIVYETGQPMLATPARIVELLSVTASGGIYQAPPGMAEQPVAPLWAVLAAPARQGDVTLLVDNAKGLASGDLLSFGDAGGYAEVQAAKGETITLASPLLATYAAGTEVSRVTSFQLFEGVNKQDNVLYLAHENVLGCGGKTAIRLVNEAGAALEADDALIRWQYWNNGWEDLLSDGDHLRVKPGTAQIGMIAVNGQMNRWLRGQIIETGSGGMASMRQWQIKTAGDAVPPDLVFSNNNPVEPVDGGSGGFYLFGPSPRTGDTLYLAGAEALSKRGGEVTLCFAIGEESQESAVKSILTDEVSWEYWNGGGWLRWDRQSIEYEAAAGQCRIQFRNGNDIALASVQGQENYWIRCRLLAFNADGQLEVAGKRLAISDVSVSYSVSAAPEQVLAYRNLQYVDWREGASRESSLERDDAQAIYIGFDRAPLRGPISLYADLADQVYNPDRHPLIEWQYYAEKRGGSRWMKLDVDDGTDHLTKSGCLTFIGLPDWTEAALFGKQRYWLRGVDTLGVFRTADSDSGESGSAPAPIIQGLHRNTTLVDQAESYRDEVIGSSRGTPDAVFTVSKVPVVAEELFIDELSSISDRERQLLQDNGTVFVEEKDEKGIVTRFWVRWKSTDTLAAAAPDERSYAIDRTSGRLQFGDGVHGMIPPIGTNNIKLHYRCGGGTRGNVPAGAITMLKSSIAYVDGVVNPCAAAGGYDTEDAEAAKARGPVMIHHRNRAVTAADYESLAFEAARGIARVKCLPNVNEQGLPQAGRMTLIIVPQSVDQLPQPSATLRQLVTGYIQERAANVVAGRGHIHVRGPAYAEVAVRAVLVAVGMEDVPEVERIAIGRLQSFLHPLAGGPASQGWEFGRVPALSDLYALLSGVAGLAYVDRLEMLIRDSEGNEWVINASQPASMTAFPPHMLIYSGEHQVVVRSMGR</sequence>
<dbReference type="EMBL" id="AEDD01000004">
    <property type="protein sequence ID" value="EFM11321.1"/>
    <property type="molecule type" value="Genomic_DNA"/>
</dbReference>
<evidence type="ECO:0000313" key="1">
    <source>
        <dbReference type="EMBL" id="EFM11321.1"/>
    </source>
</evidence>
<keyword evidence="2" id="KW-1185">Reference proteome</keyword>
<protein>
    <submittedName>
        <fullName evidence="1">Uncharacterized protein</fullName>
    </submittedName>
</protein>
<organism evidence="1 2">
    <name type="scientific">Paenibacillus curdlanolyticus YK9</name>
    <dbReference type="NCBI Taxonomy" id="717606"/>
    <lineage>
        <taxon>Bacteria</taxon>
        <taxon>Bacillati</taxon>
        <taxon>Bacillota</taxon>
        <taxon>Bacilli</taxon>
        <taxon>Bacillales</taxon>
        <taxon>Paenibacillaceae</taxon>
        <taxon>Paenibacillus</taxon>
    </lineage>
</organism>
<dbReference type="Proteomes" id="UP000005387">
    <property type="component" value="Unassembled WGS sequence"/>
</dbReference>
<proteinExistence type="predicted"/>
<gene>
    <name evidence="1" type="ORF">PaecuDRAFT_1767</name>
</gene>
<dbReference type="OrthoDB" id="366288at2"/>
<reference evidence="1 2" key="1">
    <citation type="submission" date="2010-07" db="EMBL/GenBank/DDBJ databases">
        <title>The draft genome of Paenibacillus curdlanolyticus YK9.</title>
        <authorList>
            <consortium name="US DOE Joint Genome Institute (JGI-PGF)"/>
            <person name="Lucas S."/>
            <person name="Copeland A."/>
            <person name="Lapidus A."/>
            <person name="Cheng J.-F."/>
            <person name="Bruce D."/>
            <person name="Goodwin L."/>
            <person name="Pitluck S."/>
            <person name="Land M.L."/>
            <person name="Hauser L."/>
            <person name="Chang Y.-J."/>
            <person name="Jeffries C."/>
            <person name="Anderson I.J."/>
            <person name="Johnson E."/>
            <person name="Loganathan U."/>
            <person name="Mulhopadhyay B."/>
            <person name="Kyrpides N."/>
            <person name="Woyke T.J."/>
        </authorList>
    </citation>
    <scope>NUCLEOTIDE SEQUENCE [LARGE SCALE GENOMIC DNA]</scope>
    <source>
        <strain evidence="1 2">YK9</strain>
    </source>
</reference>
<dbReference type="AlphaFoldDB" id="E0I816"/>